<dbReference type="Proteomes" id="UP000805193">
    <property type="component" value="Unassembled WGS sequence"/>
</dbReference>
<proteinExistence type="predicted"/>
<evidence type="ECO:0000313" key="2">
    <source>
        <dbReference type="Proteomes" id="UP000805193"/>
    </source>
</evidence>
<accession>A0AC60P2L3</accession>
<dbReference type="EMBL" id="JABSTQ010011245">
    <property type="protein sequence ID" value="KAG0413625.1"/>
    <property type="molecule type" value="Genomic_DNA"/>
</dbReference>
<keyword evidence="2" id="KW-1185">Reference proteome</keyword>
<sequence>MADYDIVKSTVLDELRPTPGEYRKWFASARKRKDERWAQFISRTASYFSYYLEARNVESKKDLIHLMVKSKDQVKSSLSEECL</sequence>
<evidence type="ECO:0000313" key="1">
    <source>
        <dbReference type="EMBL" id="KAG0413625.1"/>
    </source>
</evidence>
<comment type="caution">
    <text evidence="1">The sequence shown here is derived from an EMBL/GenBank/DDBJ whole genome shotgun (WGS) entry which is preliminary data.</text>
</comment>
<reference evidence="1 2" key="1">
    <citation type="journal article" date="2020" name="Cell">
        <title>Large-Scale Comparative Analyses of Tick Genomes Elucidate Their Genetic Diversity and Vector Capacities.</title>
        <authorList>
            <consortium name="Tick Genome and Microbiome Consortium (TIGMIC)"/>
            <person name="Jia N."/>
            <person name="Wang J."/>
            <person name="Shi W."/>
            <person name="Du L."/>
            <person name="Sun Y."/>
            <person name="Zhan W."/>
            <person name="Jiang J.F."/>
            <person name="Wang Q."/>
            <person name="Zhang B."/>
            <person name="Ji P."/>
            <person name="Bell-Sakyi L."/>
            <person name="Cui X.M."/>
            <person name="Yuan T.T."/>
            <person name="Jiang B.G."/>
            <person name="Yang W.F."/>
            <person name="Lam T.T."/>
            <person name="Chang Q.C."/>
            <person name="Ding S.J."/>
            <person name="Wang X.J."/>
            <person name="Zhu J.G."/>
            <person name="Ruan X.D."/>
            <person name="Zhao L."/>
            <person name="Wei J.T."/>
            <person name="Ye R.Z."/>
            <person name="Que T.C."/>
            <person name="Du C.H."/>
            <person name="Zhou Y.H."/>
            <person name="Cheng J.X."/>
            <person name="Dai P.F."/>
            <person name="Guo W.B."/>
            <person name="Han X.H."/>
            <person name="Huang E.J."/>
            <person name="Li L.F."/>
            <person name="Wei W."/>
            <person name="Gao Y.C."/>
            <person name="Liu J.Z."/>
            <person name="Shao H.Z."/>
            <person name="Wang X."/>
            <person name="Wang C.C."/>
            <person name="Yang T.C."/>
            <person name="Huo Q.B."/>
            <person name="Li W."/>
            <person name="Chen H.Y."/>
            <person name="Chen S.E."/>
            <person name="Zhou L.G."/>
            <person name="Ni X.B."/>
            <person name="Tian J.H."/>
            <person name="Sheng Y."/>
            <person name="Liu T."/>
            <person name="Pan Y.S."/>
            <person name="Xia L.Y."/>
            <person name="Li J."/>
            <person name="Zhao F."/>
            <person name="Cao W.C."/>
        </authorList>
    </citation>
    <scope>NUCLEOTIDE SEQUENCE [LARGE SCALE GENOMIC DNA]</scope>
    <source>
        <strain evidence="1">Iper-2018</strain>
    </source>
</reference>
<gene>
    <name evidence="1" type="ORF">HPB47_009229</name>
</gene>
<protein>
    <submittedName>
        <fullName evidence="1">Uncharacterized protein</fullName>
    </submittedName>
</protein>
<name>A0AC60P2L3_IXOPE</name>
<organism evidence="1 2">
    <name type="scientific">Ixodes persulcatus</name>
    <name type="common">Taiga tick</name>
    <dbReference type="NCBI Taxonomy" id="34615"/>
    <lineage>
        <taxon>Eukaryota</taxon>
        <taxon>Metazoa</taxon>
        <taxon>Ecdysozoa</taxon>
        <taxon>Arthropoda</taxon>
        <taxon>Chelicerata</taxon>
        <taxon>Arachnida</taxon>
        <taxon>Acari</taxon>
        <taxon>Parasitiformes</taxon>
        <taxon>Ixodida</taxon>
        <taxon>Ixodoidea</taxon>
        <taxon>Ixodidae</taxon>
        <taxon>Ixodinae</taxon>
        <taxon>Ixodes</taxon>
    </lineage>
</organism>